<keyword evidence="1" id="KW-0489">Methyltransferase</keyword>
<dbReference type="Gene3D" id="3.40.50.150">
    <property type="entry name" value="Vaccinia Virus protein VP39"/>
    <property type="match status" value="1"/>
</dbReference>
<feature type="domain" description="O-methyltransferase C-terminal" evidence="4">
    <location>
        <begin position="286"/>
        <end position="428"/>
    </location>
</feature>
<dbReference type="EMBL" id="JBANRG010000028">
    <property type="protein sequence ID" value="KAK7452772.1"/>
    <property type="molecule type" value="Genomic_DNA"/>
</dbReference>
<dbReference type="Pfam" id="PF00891">
    <property type="entry name" value="Methyltransf_2"/>
    <property type="match status" value="1"/>
</dbReference>
<evidence type="ECO:0000256" key="2">
    <source>
        <dbReference type="ARBA" id="ARBA00022679"/>
    </source>
</evidence>
<protein>
    <recommendedName>
        <fullName evidence="4">O-methyltransferase C-terminal domain-containing protein</fullName>
    </recommendedName>
</protein>
<evidence type="ECO:0000256" key="1">
    <source>
        <dbReference type="ARBA" id="ARBA00022603"/>
    </source>
</evidence>
<dbReference type="InterPro" id="IPR036390">
    <property type="entry name" value="WH_DNA-bd_sf"/>
</dbReference>
<comment type="caution">
    <text evidence="5">The sequence shown here is derived from an EMBL/GenBank/DDBJ whole genome shotgun (WGS) entry which is preliminary data.</text>
</comment>
<keyword evidence="2" id="KW-0808">Transferase</keyword>
<dbReference type="InterPro" id="IPR029063">
    <property type="entry name" value="SAM-dependent_MTases_sf"/>
</dbReference>
<proteinExistence type="predicted"/>
<reference evidence="5 6" key="1">
    <citation type="submission" date="2024-01" db="EMBL/GenBank/DDBJ databases">
        <title>A draft genome for the cacao thread blight pathogen Marasmiellus scandens.</title>
        <authorList>
            <person name="Baruah I.K."/>
            <person name="Leung J."/>
            <person name="Bukari Y."/>
            <person name="Amoako-Attah I."/>
            <person name="Meinhardt L.W."/>
            <person name="Bailey B.A."/>
            <person name="Cohen S.P."/>
        </authorList>
    </citation>
    <scope>NUCLEOTIDE SEQUENCE [LARGE SCALE GENOMIC DNA]</scope>
    <source>
        <strain evidence="5 6">GH-19</strain>
    </source>
</reference>
<dbReference type="InterPro" id="IPR001077">
    <property type="entry name" value="COMT_C"/>
</dbReference>
<evidence type="ECO:0000313" key="5">
    <source>
        <dbReference type="EMBL" id="KAK7452772.1"/>
    </source>
</evidence>
<name>A0ABR1J746_9AGAR</name>
<evidence type="ECO:0000313" key="6">
    <source>
        <dbReference type="Proteomes" id="UP001498398"/>
    </source>
</evidence>
<sequence length="509" mass="56390">MALDNTLDFKEINALLQILNTQVTALQSNTDIDQKAAARAKQLIIASCTHLIHSIQSPIEVINESTGGIFKTVVLGFVVDVDIPEVVRDFGKPEQGGGVHVDEISRMVGIDASYIARILRYLATRHIFVELSPNVFAHNRISTILCKPRPWKEIKAEWHLMYSPISRFDDAPFAAFVSMLAEEPVIETLSSFSPFVKLQRPNNANTTESSSIEEASAPAPKTAFNYKFSTPQSIWSWLASQSANDDPEEKEKYEMRKRKVAALMKGGDVINEGGNQENGGVLVDGIKTALALENSDNFKSTRIVDVGGSTGSATLVLKKYFDKTKTGSSQASTKYIVQDLERGIETAQKFWEEKDSKAIESGEVELVVHDFFTPQPQSPASSETTTVYFLRMIVHDWPDNEAKVILKRLREAHAGTTESRLVIFDSLARYTCDDPSLSGREKEGQRPLLGNLGVAGEGHSTMMDLAMMAYHNGKERTREEFELLGKETGWKLERIVEGKPVAGLVFSAL</sequence>
<dbReference type="PANTHER" id="PTHR43712">
    <property type="entry name" value="PUTATIVE (AFU_ORTHOLOGUE AFUA_4G14580)-RELATED"/>
    <property type="match status" value="1"/>
</dbReference>
<dbReference type="SUPFAM" id="SSF46785">
    <property type="entry name" value="Winged helix' DNA-binding domain"/>
    <property type="match status" value="1"/>
</dbReference>
<dbReference type="SUPFAM" id="SSF53335">
    <property type="entry name" value="S-adenosyl-L-methionine-dependent methyltransferases"/>
    <property type="match status" value="1"/>
</dbReference>
<dbReference type="PANTHER" id="PTHR43712:SF2">
    <property type="entry name" value="O-METHYLTRANSFERASE CICE"/>
    <property type="match status" value="1"/>
</dbReference>
<gene>
    <name evidence="5" type="ORF">VKT23_012175</name>
</gene>
<dbReference type="InterPro" id="IPR016461">
    <property type="entry name" value="COMT-like"/>
</dbReference>
<evidence type="ECO:0000256" key="3">
    <source>
        <dbReference type="ARBA" id="ARBA00022691"/>
    </source>
</evidence>
<keyword evidence="6" id="KW-1185">Reference proteome</keyword>
<dbReference type="Proteomes" id="UP001498398">
    <property type="component" value="Unassembled WGS sequence"/>
</dbReference>
<dbReference type="PROSITE" id="PS51683">
    <property type="entry name" value="SAM_OMT_II"/>
    <property type="match status" value="1"/>
</dbReference>
<evidence type="ECO:0000259" key="4">
    <source>
        <dbReference type="Pfam" id="PF00891"/>
    </source>
</evidence>
<keyword evidence="3" id="KW-0949">S-adenosyl-L-methionine</keyword>
<accession>A0ABR1J746</accession>
<dbReference type="Gene3D" id="1.10.10.10">
    <property type="entry name" value="Winged helix-like DNA-binding domain superfamily/Winged helix DNA-binding domain"/>
    <property type="match status" value="1"/>
</dbReference>
<dbReference type="InterPro" id="IPR036388">
    <property type="entry name" value="WH-like_DNA-bd_sf"/>
</dbReference>
<organism evidence="5 6">
    <name type="scientific">Marasmiellus scandens</name>
    <dbReference type="NCBI Taxonomy" id="2682957"/>
    <lineage>
        <taxon>Eukaryota</taxon>
        <taxon>Fungi</taxon>
        <taxon>Dikarya</taxon>
        <taxon>Basidiomycota</taxon>
        <taxon>Agaricomycotina</taxon>
        <taxon>Agaricomycetes</taxon>
        <taxon>Agaricomycetidae</taxon>
        <taxon>Agaricales</taxon>
        <taxon>Marasmiineae</taxon>
        <taxon>Omphalotaceae</taxon>
        <taxon>Marasmiellus</taxon>
    </lineage>
</organism>